<feature type="transmembrane region" description="Helical" evidence="9">
    <location>
        <begin position="1003"/>
        <end position="1022"/>
    </location>
</feature>
<evidence type="ECO:0000313" key="13">
    <source>
        <dbReference type="Proteomes" id="UP000053647"/>
    </source>
</evidence>
<keyword evidence="2" id="KW-0813">Transport</keyword>
<evidence type="ECO:0000256" key="8">
    <source>
        <dbReference type="SAM" id="MobiDB-lite"/>
    </source>
</evidence>
<accession>A0A0C9U262</accession>
<evidence type="ECO:0000256" key="2">
    <source>
        <dbReference type="ARBA" id="ARBA00022448"/>
    </source>
</evidence>
<sequence length="1116" mass="120684">MRRVLPTALPLLSSWLLSPLFTNSLVAARSSFNATWSGNTGPGMSTYEISSLALSNSIDKCPPCFNCLLPAFTCGQFGNCNEYDGQCKCPPGWGGIDCLTPQCDSLADGDHRTLRGNEPCQCKEGWGGINCNVCKVDDACIGFPLFGAVPSGMDDGSAANMTCYKGGETVFNNHQMCDITNRKILDMLPDRLPQVTFSCDNATSTCSFQFWTAQEESFYCALDGCTSESKAGYDTNSTAYACEKIKCKCIPGNFLCGEDGSVDISDFLVEEIRGPARFSCKTGQGCRFEEPAMNSLINDIFGDPYITLNCDGGECLHYSQVPGYLRPPKPDNTKWIALSSAGAGLIVVLTVAGLWYVGHTRPTSPQTGPIALPADPRHPPSHPEHVPATVHFSSLSYTLPNGLEVLKDVQGIARPGKLTAVMGASGSGKSSLLDILAHRSKLGIVTGSILINGRPATSSQVRQVSGYVDQEDTLMGTLTVYETVLYSALLRLPRDMSEEEKIARVHGTLEELGIRGIMGRRIGGSGKRSISGGEKRRVSIACELVTSPSILFLDEPTSGLDAYNAQSVIESLSNLARTYNRTVILTIHQPRSGIVALFDELVVLAKGRCVWAGPMRSPAATSGLIDGVDGNAEHETQGVGEWLESIGKGCPVGFNLADYLIDLTVNACIDDDPDSLSSSFDPSTSSTRLPSSVSSGADEERALLSSSPNLDETELQTRTPSRRMSISSTIRRKTSQLLDAVRRGGNGSVGGQLPGKLAELTGAYEVSSTARRMRAEFEGVRSANSSSASASTSGSDTPSDPSALPANGTIDDNGERTGMTEMRDVVGETGMLRGRQRASWGTQFRILSGRAFKNLYRDPALLTAHYLGSVALALVCGLFFHNVSNDIAGFQNRLGIFFFTLALFGFSCLSSLGLFANERILFMRERANGYYSTFTYFSSKVLFDILPLRLVPPLLFGGIVYGLVGLVPTVPAFWKFMFTLVLFNLSTASVILLLSIAFESTSVASLVGTLVMLFNLLFTGLLINRETVTPALQWLHTISFFHAAFEALAVNELRYLQLKEIRYGVELDVPAATILSIFGLRAQSFWWPNISLLAIFFVTFTMASYVTLHFFVKEKR</sequence>
<organism evidence="12 13">
    <name type="scientific">Paxillus involutus ATCC 200175</name>
    <dbReference type="NCBI Taxonomy" id="664439"/>
    <lineage>
        <taxon>Eukaryota</taxon>
        <taxon>Fungi</taxon>
        <taxon>Dikarya</taxon>
        <taxon>Basidiomycota</taxon>
        <taxon>Agaricomycotina</taxon>
        <taxon>Agaricomycetes</taxon>
        <taxon>Agaricomycetidae</taxon>
        <taxon>Boletales</taxon>
        <taxon>Paxilineae</taxon>
        <taxon>Paxillaceae</taxon>
        <taxon>Paxillus</taxon>
    </lineage>
</organism>
<feature type="region of interest" description="Disordered" evidence="8">
    <location>
        <begin position="778"/>
        <end position="818"/>
    </location>
</feature>
<reference evidence="13" key="2">
    <citation type="submission" date="2015-01" db="EMBL/GenBank/DDBJ databases">
        <title>Evolutionary Origins and Diversification of the Mycorrhizal Mutualists.</title>
        <authorList>
            <consortium name="DOE Joint Genome Institute"/>
            <consortium name="Mycorrhizal Genomics Consortium"/>
            <person name="Kohler A."/>
            <person name="Kuo A."/>
            <person name="Nagy L.G."/>
            <person name="Floudas D."/>
            <person name="Copeland A."/>
            <person name="Barry K.W."/>
            <person name="Cichocki N."/>
            <person name="Veneault-Fourrey C."/>
            <person name="LaButti K."/>
            <person name="Lindquist E.A."/>
            <person name="Lipzen A."/>
            <person name="Lundell T."/>
            <person name="Morin E."/>
            <person name="Murat C."/>
            <person name="Riley R."/>
            <person name="Ohm R."/>
            <person name="Sun H."/>
            <person name="Tunlid A."/>
            <person name="Henrissat B."/>
            <person name="Grigoriev I.V."/>
            <person name="Hibbett D.S."/>
            <person name="Martin F."/>
        </authorList>
    </citation>
    <scope>NUCLEOTIDE SEQUENCE [LARGE SCALE GENOMIC DNA]</scope>
    <source>
        <strain evidence="13">ATCC 200175</strain>
    </source>
</reference>
<dbReference type="EMBL" id="KN819352">
    <property type="protein sequence ID" value="KIJ13486.1"/>
    <property type="molecule type" value="Genomic_DNA"/>
</dbReference>
<feature type="compositionally biased region" description="Low complexity" evidence="8">
    <location>
        <begin position="675"/>
        <end position="695"/>
    </location>
</feature>
<dbReference type="InterPro" id="IPR027417">
    <property type="entry name" value="P-loop_NTPase"/>
</dbReference>
<dbReference type="Pfam" id="PF01061">
    <property type="entry name" value="ABC2_membrane"/>
    <property type="match status" value="1"/>
</dbReference>
<dbReference type="OrthoDB" id="66620at2759"/>
<feature type="signal peptide" evidence="10">
    <location>
        <begin position="1"/>
        <end position="28"/>
    </location>
</feature>
<dbReference type="GO" id="GO:0140359">
    <property type="term" value="F:ABC-type transporter activity"/>
    <property type="evidence" value="ECO:0007669"/>
    <property type="project" value="InterPro"/>
</dbReference>
<dbReference type="GO" id="GO:0016887">
    <property type="term" value="F:ATP hydrolysis activity"/>
    <property type="evidence" value="ECO:0007669"/>
    <property type="project" value="InterPro"/>
</dbReference>
<evidence type="ECO:0000256" key="1">
    <source>
        <dbReference type="ARBA" id="ARBA00004141"/>
    </source>
</evidence>
<feature type="chain" id="PRO_5002203890" description="ABC transporter domain-containing protein" evidence="10">
    <location>
        <begin position="29"/>
        <end position="1116"/>
    </location>
</feature>
<feature type="compositionally biased region" description="Low complexity" evidence="8">
    <location>
        <begin position="717"/>
        <end position="729"/>
    </location>
</feature>
<keyword evidence="7 9" id="KW-0472">Membrane</keyword>
<protein>
    <recommendedName>
        <fullName evidence="11">ABC transporter domain-containing protein</fullName>
    </recommendedName>
</protein>
<keyword evidence="5" id="KW-0067">ATP-binding</keyword>
<dbReference type="InterPro" id="IPR003439">
    <property type="entry name" value="ABC_transporter-like_ATP-bd"/>
</dbReference>
<evidence type="ECO:0000256" key="5">
    <source>
        <dbReference type="ARBA" id="ARBA00022840"/>
    </source>
</evidence>
<dbReference type="PANTHER" id="PTHR48041:SF2">
    <property type="entry name" value="ATP-DEPENDENT PERMEASE-RELATED"/>
    <property type="match status" value="1"/>
</dbReference>
<feature type="transmembrane region" description="Helical" evidence="9">
    <location>
        <begin position="976"/>
        <end position="996"/>
    </location>
</feature>
<proteinExistence type="predicted"/>
<evidence type="ECO:0000256" key="10">
    <source>
        <dbReference type="SAM" id="SignalP"/>
    </source>
</evidence>
<evidence type="ECO:0000259" key="11">
    <source>
        <dbReference type="PROSITE" id="PS50893"/>
    </source>
</evidence>
<dbReference type="CDD" id="cd03213">
    <property type="entry name" value="ABCG_EPDR"/>
    <property type="match status" value="1"/>
</dbReference>
<dbReference type="PANTHER" id="PTHR48041">
    <property type="entry name" value="ABC TRANSPORTER G FAMILY MEMBER 28"/>
    <property type="match status" value="1"/>
</dbReference>
<keyword evidence="10" id="KW-0732">Signal</keyword>
<feature type="transmembrane region" description="Helical" evidence="9">
    <location>
        <begin position="950"/>
        <end position="970"/>
    </location>
</feature>
<dbReference type="InterPro" id="IPR000742">
    <property type="entry name" value="EGF"/>
</dbReference>
<feature type="transmembrane region" description="Helical" evidence="9">
    <location>
        <begin position="894"/>
        <end position="916"/>
    </location>
</feature>
<feature type="transmembrane region" description="Helical" evidence="9">
    <location>
        <begin position="860"/>
        <end position="882"/>
    </location>
</feature>
<evidence type="ECO:0000256" key="9">
    <source>
        <dbReference type="SAM" id="Phobius"/>
    </source>
</evidence>
<dbReference type="GO" id="GO:0016020">
    <property type="term" value="C:membrane"/>
    <property type="evidence" value="ECO:0007669"/>
    <property type="project" value="UniProtKB-SubCell"/>
</dbReference>
<evidence type="ECO:0000313" key="12">
    <source>
        <dbReference type="EMBL" id="KIJ13486.1"/>
    </source>
</evidence>
<feature type="region of interest" description="Disordered" evidence="8">
    <location>
        <begin position="675"/>
        <end position="731"/>
    </location>
</feature>
<keyword evidence="6 9" id="KW-1133">Transmembrane helix</keyword>
<dbReference type="Pfam" id="PF00005">
    <property type="entry name" value="ABC_tran"/>
    <property type="match status" value="1"/>
</dbReference>
<dbReference type="InterPro" id="IPR050352">
    <property type="entry name" value="ABCG_transporters"/>
</dbReference>
<dbReference type="InterPro" id="IPR013525">
    <property type="entry name" value="ABC2_TM"/>
</dbReference>
<dbReference type="AlphaFoldDB" id="A0A0C9U262"/>
<name>A0A0C9U262_PAXIN</name>
<dbReference type="InterPro" id="IPR017871">
    <property type="entry name" value="ABC_transporter-like_CS"/>
</dbReference>
<dbReference type="PROSITE" id="PS50893">
    <property type="entry name" value="ABC_TRANSPORTER_2"/>
    <property type="match status" value="1"/>
</dbReference>
<keyword evidence="4" id="KW-0547">Nucleotide-binding</keyword>
<keyword evidence="13" id="KW-1185">Reference proteome</keyword>
<evidence type="ECO:0000256" key="7">
    <source>
        <dbReference type="ARBA" id="ARBA00023136"/>
    </source>
</evidence>
<dbReference type="InterPro" id="IPR003593">
    <property type="entry name" value="AAA+_ATPase"/>
</dbReference>
<feature type="transmembrane region" description="Helical" evidence="9">
    <location>
        <begin position="335"/>
        <end position="357"/>
    </location>
</feature>
<evidence type="ECO:0000256" key="4">
    <source>
        <dbReference type="ARBA" id="ARBA00022741"/>
    </source>
</evidence>
<dbReference type="PROSITE" id="PS01186">
    <property type="entry name" value="EGF_2"/>
    <property type="match status" value="1"/>
</dbReference>
<dbReference type="Proteomes" id="UP000053647">
    <property type="component" value="Unassembled WGS sequence"/>
</dbReference>
<keyword evidence="3 9" id="KW-0812">Transmembrane</keyword>
<dbReference type="PROSITE" id="PS00022">
    <property type="entry name" value="EGF_1"/>
    <property type="match status" value="1"/>
</dbReference>
<dbReference type="SMART" id="SM00382">
    <property type="entry name" value="AAA"/>
    <property type="match status" value="1"/>
</dbReference>
<feature type="compositionally biased region" description="Low complexity" evidence="8">
    <location>
        <begin position="782"/>
        <end position="803"/>
    </location>
</feature>
<comment type="subcellular location">
    <subcellularLocation>
        <location evidence="1">Membrane</location>
        <topology evidence="1">Multi-pass membrane protein</topology>
    </subcellularLocation>
</comment>
<evidence type="ECO:0000256" key="3">
    <source>
        <dbReference type="ARBA" id="ARBA00022692"/>
    </source>
</evidence>
<dbReference type="SUPFAM" id="SSF52540">
    <property type="entry name" value="P-loop containing nucleoside triphosphate hydrolases"/>
    <property type="match status" value="1"/>
</dbReference>
<gene>
    <name evidence="12" type="ORF">PAXINDRAFT_170540</name>
</gene>
<dbReference type="GO" id="GO:0005524">
    <property type="term" value="F:ATP binding"/>
    <property type="evidence" value="ECO:0007669"/>
    <property type="project" value="UniProtKB-KW"/>
</dbReference>
<dbReference type="Gene3D" id="3.40.50.300">
    <property type="entry name" value="P-loop containing nucleotide triphosphate hydrolases"/>
    <property type="match status" value="1"/>
</dbReference>
<feature type="transmembrane region" description="Helical" evidence="9">
    <location>
        <begin position="1086"/>
        <end position="1112"/>
    </location>
</feature>
<evidence type="ECO:0000256" key="6">
    <source>
        <dbReference type="ARBA" id="ARBA00022989"/>
    </source>
</evidence>
<reference evidence="12 13" key="1">
    <citation type="submission" date="2014-06" db="EMBL/GenBank/DDBJ databases">
        <authorList>
            <consortium name="DOE Joint Genome Institute"/>
            <person name="Kuo A."/>
            <person name="Kohler A."/>
            <person name="Nagy L.G."/>
            <person name="Floudas D."/>
            <person name="Copeland A."/>
            <person name="Barry K.W."/>
            <person name="Cichocki N."/>
            <person name="Veneault-Fourrey C."/>
            <person name="LaButti K."/>
            <person name="Lindquist E.A."/>
            <person name="Lipzen A."/>
            <person name="Lundell T."/>
            <person name="Morin E."/>
            <person name="Murat C."/>
            <person name="Sun H."/>
            <person name="Tunlid A."/>
            <person name="Henrissat B."/>
            <person name="Grigoriev I.V."/>
            <person name="Hibbett D.S."/>
            <person name="Martin F."/>
            <person name="Nordberg H.P."/>
            <person name="Cantor M.N."/>
            <person name="Hua S.X."/>
        </authorList>
    </citation>
    <scope>NUCLEOTIDE SEQUENCE [LARGE SCALE GENOMIC DNA]</scope>
    <source>
        <strain evidence="12 13">ATCC 200175</strain>
    </source>
</reference>
<dbReference type="PROSITE" id="PS00211">
    <property type="entry name" value="ABC_TRANSPORTER_1"/>
    <property type="match status" value="1"/>
</dbReference>
<dbReference type="HOGENOM" id="CLU_000604_57_1_1"/>
<feature type="domain" description="ABC transporter" evidence="11">
    <location>
        <begin position="390"/>
        <end position="631"/>
    </location>
</feature>